<dbReference type="InterPro" id="IPR023801">
    <property type="entry name" value="His_deacetylse_dom"/>
</dbReference>
<protein>
    <submittedName>
        <fullName evidence="3">Histone deacetylase</fullName>
    </submittedName>
</protein>
<feature type="domain" description="Histone deacetylase" evidence="2">
    <location>
        <begin position="90"/>
        <end position="294"/>
    </location>
</feature>
<dbReference type="GO" id="GO:0016787">
    <property type="term" value="F:hydrolase activity"/>
    <property type="evidence" value="ECO:0007669"/>
    <property type="project" value="UniProtKB-KW"/>
</dbReference>
<dbReference type="SUPFAM" id="SSF52768">
    <property type="entry name" value="Arginase/deacetylase"/>
    <property type="match status" value="1"/>
</dbReference>
<dbReference type="InterPro" id="IPR037138">
    <property type="entry name" value="His_deacetylse_dom_sf"/>
</dbReference>
<dbReference type="CDD" id="cd09993">
    <property type="entry name" value="HDAC_classIV"/>
    <property type="match status" value="1"/>
</dbReference>
<evidence type="ECO:0000256" key="1">
    <source>
        <dbReference type="ARBA" id="ARBA00022801"/>
    </source>
</evidence>
<gene>
    <name evidence="3" type="ORF">ABNK63_07745</name>
</gene>
<dbReference type="GO" id="GO:0004407">
    <property type="term" value="F:histone deacetylase activity"/>
    <property type="evidence" value="ECO:0007669"/>
    <property type="project" value="InterPro"/>
</dbReference>
<dbReference type="GO" id="GO:0040029">
    <property type="term" value="P:epigenetic regulation of gene expression"/>
    <property type="evidence" value="ECO:0007669"/>
    <property type="project" value="TreeGrafter"/>
</dbReference>
<evidence type="ECO:0000313" key="3">
    <source>
        <dbReference type="EMBL" id="XBS91512.1"/>
    </source>
</evidence>
<dbReference type="PANTHER" id="PTHR10625">
    <property type="entry name" value="HISTONE DEACETYLASE HDAC1-RELATED"/>
    <property type="match status" value="1"/>
</dbReference>
<name>A0AAU7QQ78_9GAMM</name>
<dbReference type="EMBL" id="CP157948">
    <property type="protein sequence ID" value="XBS91512.1"/>
    <property type="molecule type" value="Genomic_DNA"/>
</dbReference>
<dbReference type="InterPro" id="IPR023696">
    <property type="entry name" value="Ureohydrolase_dom_sf"/>
</dbReference>
<dbReference type="Pfam" id="PF00850">
    <property type="entry name" value="Hist_deacetyl"/>
    <property type="match status" value="1"/>
</dbReference>
<dbReference type="AlphaFoldDB" id="A0AAU7QQ78"/>
<evidence type="ECO:0000259" key="2">
    <source>
        <dbReference type="Pfam" id="PF00850"/>
    </source>
</evidence>
<proteinExistence type="predicted"/>
<reference evidence="3" key="1">
    <citation type="submission" date="2024-06" db="EMBL/GenBank/DDBJ databases">
        <authorList>
            <person name="Sun Y."/>
        </authorList>
    </citation>
    <scope>NUCLEOTIDE SEQUENCE</scope>
    <source>
        <strain evidence="3">IGA1.0</strain>
    </source>
</reference>
<sequence>MKVFYDDAYNIDLGLLNFIHPFDGRKFRKVANAVAGMENMSIVGPDGPISMREVDSFSDALLKLLLRKKRYILRALEVPYLPLVPMSFVDNRILSPMRWGVAGTLKAAREALLGTCCWNLAGGYHHASRASAEGFCIYNDIGITVDVLVREGLLADDARILIIDIDAHHGNGNAYVFMERSQVTILDIYNGAIYPMNGYTRERVNINIPLESGTGGVLYLERLKEGLSRLDESCDLAFVVAGTDVLSSDPLGGLNLSIDDCVRRDMMVFEKLRSISAPSVFLGGGGYSSDSATAMIGSLKGLGNAR</sequence>
<accession>A0AAU7QQ78</accession>
<keyword evidence="1" id="KW-0378">Hydrolase</keyword>
<dbReference type="Gene3D" id="3.40.800.20">
    <property type="entry name" value="Histone deacetylase domain"/>
    <property type="match status" value="1"/>
</dbReference>
<dbReference type="RefSeq" id="WP_350017094.1">
    <property type="nucleotide sequence ID" value="NZ_CP157948.1"/>
</dbReference>
<dbReference type="InterPro" id="IPR044150">
    <property type="entry name" value="HDAC_classIV"/>
</dbReference>
<organism evidence="3">
    <name type="scientific">Rhodanobacter sp. IGA1.0</name>
    <dbReference type="NCBI Taxonomy" id="3158582"/>
    <lineage>
        <taxon>Bacteria</taxon>
        <taxon>Pseudomonadati</taxon>
        <taxon>Pseudomonadota</taxon>
        <taxon>Gammaproteobacteria</taxon>
        <taxon>Lysobacterales</taxon>
        <taxon>Rhodanobacteraceae</taxon>
        <taxon>Rhodanobacter</taxon>
    </lineage>
</organism>